<comment type="similarity">
    <text evidence="1">Belongs to the helicase family. RecQ subfamily.</text>
</comment>
<keyword evidence="2" id="KW-0238">DNA-binding</keyword>
<dbReference type="GO" id="GO:0016787">
    <property type="term" value="F:hydrolase activity"/>
    <property type="evidence" value="ECO:0007669"/>
    <property type="project" value="UniProtKB-KW"/>
</dbReference>
<evidence type="ECO:0000256" key="3">
    <source>
        <dbReference type="ARBA" id="ARBA00023235"/>
    </source>
</evidence>
<dbReference type="Proteomes" id="UP001218188">
    <property type="component" value="Unassembled WGS sequence"/>
</dbReference>
<dbReference type="SMART" id="SM00487">
    <property type="entry name" value="DEXDc"/>
    <property type="match status" value="1"/>
</dbReference>
<organism evidence="7 8">
    <name type="scientific">Mycena alexandri</name>
    <dbReference type="NCBI Taxonomy" id="1745969"/>
    <lineage>
        <taxon>Eukaryota</taxon>
        <taxon>Fungi</taxon>
        <taxon>Dikarya</taxon>
        <taxon>Basidiomycota</taxon>
        <taxon>Agaricomycotina</taxon>
        <taxon>Agaricomycetes</taxon>
        <taxon>Agaricomycetidae</taxon>
        <taxon>Agaricales</taxon>
        <taxon>Marasmiineae</taxon>
        <taxon>Mycenaceae</taxon>
        <taxon>Mycena</taxon>
    </lineage>
</organism>
<dbReference type="GO" id="GO:0005524">
    <property type="term" value="F:ATP binding"/>
    <property type="evidence" value="ECO:0007669"/>
    <property type="project" value="InterPro"/>
</dbReference>
<dbReference type="InterPro" id="IPR027417">
    <property type="entry name" value="P-loop_NTPase"/>
</dbReference>
<keyword evidence="7" id="KW-0378">Hydrolase</keyword>
<sequence length="219" mass="23650">KLCAVFKVPSLRPHQVETGRNTLKGLSTFLDVPTGGGKTLAFWYPLFYYWAPGNVDKDCQKIVLVVGPLTALMDSQAADLAGRGMPAVAISSTSTNPDQLLKNLAENQYRVAFISPEMAISSKFHSTVLSSAIFAANVISLVIDEAHCISEWGNDDFRPDFSNLSILLARMPSGVPVVAGSATMPKDVIIDIRKKLKLCSDCAHVAVSNDKKNIALSVR</sequence>
<dbReference type="SUPFAM" id="SSF52540">
    <property type="entry name" value="P-loop containing nucleoside triphosphate hydrolases"/>
    <property type="match status" value="1"/>
</dbReference>
<reference evidence="7" key="1">
    <citation type="submission" date="2023-03" db="EMBL/GenBank/DDBJ databases">
        <title>Massive genome expansion in bonnet fungi (Mycena s.s.) driven by repeated elements and novel gene families across ecological guilds.</title>
        <authorList>
            <consortium name="Lawrence Berkeley National Laboratory"/>
            <person name="Harder C.B."/>
            <person name="Miyauchi S."/>
            <person name="Viragh M."/>
            <person name="Kuo A."/>
            <person name="Thoen E."/>
            <person name="Andreopoulos B."/>
            <person name="Lu D."/>
            <person name="Skrede I."/>
            <person name="Drula E."/>
            <person name="Henrissat B."/>
            <person name="Morin E."/>
            <person name="Kohler A."/>
            <person name="Barry K."/>
            <person name="LaButti K."/>
            <person name="Morin E."/>
            <person name="Salamov A."/>
            <person name="Lipzen A."/>
            <person name="Mereny Z."/>
            <person name="Hegedus B."/>
            <person name="Baldrian P."/>
            <person name="Stursova M."/>
            <person name="Weitz H."/>
            <person name="Taylor A."/>
            <person name="Grigoriev I.V."/>
            <person name="Nagy L.G."/>
            <person name="Martin F."/>
            <person name="Kauserud H."/>
        </authorList>
    </citation>
    <scope>NUCLEOTIDE SEQUENCE</scope>
    <source>
        <strain evidence="7">CBHHK200</strain>
    </source>
</reference>
<proteinExistence type="inferred from homology"/>
<dbReference type="Gene3D" id="3.40.50.300">
    <property type="entry name" value="P-loop containing nucleotide triphosphate hydrolases"/>
    <property type="match status" value="1"/>
</dbReference>
<accession>A0AAD6RYN5</accession>
<gene>
    <name evidence="7" type="ORF">C8F04DRAFT_910984</name>
</gene>
<dbReference type="PANTHER" id="PTHR13710:SF105">
    <property type="entry name" value="ATP-DEPENDENT DNA HELICASE Q1"/>
    <property type="match status" value="1"/>
</dbReference>
<dbReference type="GO" id="GO:0000724">
    <property type="term" value="P:double-strand break repair via homologous recombination"/>
    <property type="evidence" value="ECO:0007669"/>
    <property type="project" value="TreeGrafter"/>
</dbReference>
<dbReference type="AlphaFoldDB" id="A0AAD6RYN5"/>
<dbReference type="GO" id="GO:0005737">
    <property type="term" value="C:cytoplasm"/>
    <property type="evidence" value="ECO:0007669"/>
    <property type="project" value="TreeGrafter"/>
</dbReference>
<evidence type="ECO:0000256" key="1">
    <source>
        <dbReference type="ARBA" id="ARBA00005446"/>
    </source>
</evidence>
<protein>
    <recommendedName>
        <fullName evidence="5">DNA 3'-5' helicase</fullName>
        <ecNumber evidence="5">5.6.2.4</ecNumber>
    </recommendedName>
</protein>
<evidence type="ECO:0000313" key="7">
    <source>
        <dbReference type="EMBL" id="KAJ7017788.1"/>
    </source>
</evidence>
<dbReference type="GO" id="GO:0005694">
    <property type="term" value="C:chromosome"/>
    <property type="evidence" value="ECO:0007669"/>
    <property type="project" value="TreeGrafter"/>
</dbReference>
<evidence type="ECO:0000256" key="5">
    <source>
        <dbReference type="ARBA" id="ARBA00034808"/>
    </source>
</evidence>
<dbReference type="Pfam" id="PF00270">
    <property type="entry name" value="DEAD"/>
    <property type="match status" value="1"/>
</dbReference>
<feature type="non-terminal residue" evidence="7">
    <location>
        <position position="1"/>
    </location>
</feature>
<comment type="caution">
    <text evidence="7">The sequence shown here is derived from an EMBL/GenBank/DDBJ whole genome shotgun (WGS) entry which is preliminary data.</text>
</comment>
<feature type="domain" description="Helicase ATP-binding" evidence="6">
    <location>
        <begin position="19"/>
        <end position="202"/>
    </location>
</feature>
<evidence type="ECO:0000259" key="6">
    <source>
        <dbReference type="PROSITE" id="PS51192"/>
    </source>
</evidence>
<evidence type="ECO:0000313" key="8">
    <source>
        <dbReference type="Proteomes" id="UP001218188"/>
    </source>
</evidence>
<dbReference type="InterPro" id="IPR011545">
    <property type="entry name" value="DEAD/DEAH_box_helicase_dom"/>
</dbReference>
<dbReference type="InterPro" id="IPR014001">
    <property type="entry name" value="Helicase_ATP-bd"/>
</dbReference>
<keyword evidence="3" id="KW-0413">Isomerase</keyword>
<feature type="non-terminal residue" evidence="7">
    <location>
        <position position="219"/>
    </location>
</feature>
<name>A0AAD6RYN5_9AGAR</name>
<evidence type="ECO:0000256" key="2">
    <source>
        <dbReference type="ARBA" id="ARBA00023125"/>
    </source>
</evidence>
<evidence type="ECO:0000256" key="4">
    <source>
        <dbReference type="ARBA" id="ARBA00034617"/>
    </source>
</evidence>
<keyword evidence="8" id="KW-1185">Reference proteome</keyword>
<dbReference type="EC" id="5.6.2.4" evidence="5"/>
<dbReference type="PROSITE" id="PS51192">
    <property type="entry name" value="HELICASE_ATP_BIND_1"/>
    <property type="match status" value="1"/>
</dbReference>
<comment type="catalytic activity">
    <reaction evidence="4">
        <text>Couples ATP hydrolysis with the unwinding of duplex DNA by translocating in the 3'-5' direction.</text>
        <dbReference type="EC" id="5.6.2.4"/>
    </reaction>
</comment>
<dbReference type="EMBL" id="JARJCM010000378">
    <property type="protein sequence ID" value="KAJ7017788.1"/>
    <property type="molecule type" value="Genomic_DNA"/>
</dbReference>
<dbReference type="GO" id="GO:0009378">
    <property type="term" value="F:four-way junction helicase activity"/>
    <property type="evidence" value="ECO:0007669"/>
    <property type="project" value="TreeGrafter"/>
</dbReference>
<dbReference type="GO" id="GO:0043138">
    <property type="term" value="F:3'-5' DNA helicase activity"/>
    <property type="evidence" value="ECO:0007669"/>
    <property type="project" value="UniProtKB-EC"/>
</dbReference>
<dbReference type="PANTHER" id="PTHR13710">
    <property type="entry name" value="DNA HELICASE RECQ FAMILY MEMBER"/>
    <property type="match status" value="1"/>
</dbReference>
<dbReference type="GO" id="GO:0003677">
    <property type="term" value="F:DNA binding"/>
    <property type="evidence" value="ECO:0007669"/>
    <property type="project" value="UniProtKB-KW"/>
</dbReference>